<reference evidence="7" key="1">
    <citation type="submission" date="2017-03" db="EMBL/GenBank/DDBJ databases">
        <title>Phytopthora megakarya and P. palmivora, two closely related causual agents of cacao black pod achieved similar genome size and gene model numbers by different mechanisms.</title>
        <authorList>
            <person name="Ali S."/>
            <person name="Shao J."/>
            <person name="Larry D.J."/>
            <person name="Kronmiller B."/>
            <person name="Shen D."/>
            <person name="Strem M.D."/>
            <person name="Melnick R.L."/>
            <person name="Guiltinan M.J."/>
            <person name="Tyler B.M."/>
            <person name="Meinhardt L.W."/>
            <person name="Bailey B.A."/>
        </authorList>
    </citation>
    <scope>NUCLEOTIDE SEQUENCE [LARGE SCALE GENOMIC DNA]</scope>
    <source>
        <strain evidence="7">zdho120</strain>
    </source>
</reference>
<evidence type="ECO:0000256" key="2">
    <source>
        <dbReference type="ARBA" id="ARBA00022737"/>
    </source>
</evidence>
<feature type="chain" id="PRO_5012533542" evidence="4">
    <location>
        <begin position="31"/>
        <end position="742"/>
    </location>
</feature>
<keyword evidence="1" id="KW-0433">Leucine-rich repeat</keyword>
<dbReference type="PROSITE" id="PS51450">
    <property type="entry name" value="LRR"/>
    <property type="match status" value="1"/>
</dbReference>
<dbReference type="Pfam" id="PF00069">
    <property type="entry name" value="Pkinase"/>
    <property type="match status" value="1"/>
</dbReference>
<keyword evidence="4" id="KW-0732">Signal</keyword>
<dbReference type="EMBL" id="NBNE01000296">
    <property type="protein sequence ID" value="OWZ20717.1"/>
    <property type="molecule type" value="Genomic_DNA"/>
</dbReference>
<keyword evidence="3" id="KW-0812">Transmembrane</keyword>
<dbReference type="SUPFAM" id="SSF56112">
    <property type="entry name" value="Protein kinase-like (PK-like)"/>
    <property type="match status" value="1"/>
</dbReference>
<evidence type="ECO:0000259" key="5">
    <source>
        <dbReference type="PROSITE" id="PS50011"/>
    </source>
</evidence>
<dbReference type="Gene3D" id="3.80.10.10">
    <property type="entry name" value="Ribonuclease Inhibitor"/>
    <property type="match status" value="1"/>
</dbReference>
<dbReference type="PROSITE" id="PS00108">
    <property type="entry name" value="PROTEIN_KINASE_ST"/>
    <property type="match status" value="1"/>
</dbReference>
<dbReference type="AlphaFoldDB" id="A0A225WUH7"/>
<comment type="caution">
    <text evidence="6">The sequence shown here is derived from an EMBL/GenBank/DDBJ whole genome shotgun (WGS) entry which is preliminary data.</text>
</comment>
<keyword evidence="3" id="KW-0472">Membrane</keyword>
<dbReference type="Pfam" id="PF13855">
    <property type="entry name" value="LRR_8"/>
    <property type="match status" value="1"/>
</dbReference>
<keyword evidence="6" id="KW-0418">Kinase</keyword>
<keyword evidence="3" id="KW-1133">Transmembrane helix</keyword>
<name>A0A225WUH7_9STRA</name>
<organism evidence="6 7">
    <name type="scientific">Phytophthora megakarya</name>
    <dbReference type="NCBI Taxonomy" id="4795"/>
    <lineage>
        <taxon>Eukaryota</taxon>
        <taxon>Sar</taxon>
        <taxon>Stramenopiles</taxon>
        <taxon>Oomycota</taxon>
        <taxon>Peronosporomycetes</taxon>
        <taxon>Peronosporales</taxon>
        <taxon>Peronosporaceae</taxon>
        <taxon>Phytophthora</taxon>
    </lineage>
</organism>
<dbReference type="InterPro" id="IPR032675">
    <property type="entry name" value="LRR_dom_sf"/>
</dbReference>
<evidence type="ECO:0000313" key="6">
    <source>
        <dbReference type="EMBL" id="OWZ20717.1"/>
    </source>
</evidence>
<keyword evidence="6" id="KW-0808">Transferase</keyword>
<dbReference type="PANTHER" id="PTHR44329:SF214">
    <property type="entry name" value="PROTEIN KINASE DOMAIN-CONTAINING PROTEIN"/>
    <property type="match status" value="1"/>
</dbReference>
<feature type="signal peptide" evidence="4">
    <location>
        <begin position="1"/>
        <end position="30"/>
    </location>
</feature>
<accession>A0A225WUH7</accession>
<dbReference type="InterPro" id="IPR003591">
    <property type="entry name" value="Leu-rich_rpt_typical-subtyp"/>
</dbReference>
<feature type="domain" description="Protein kinase" evidence="5">
    <location>
        <begin position="488"/>
        <end position="742"/>
    </location>
</feature>
<dbReference type="Proteomes" id="UP000198211">
    <property type="component" value="Unassembled WGS sequence"/>
</dbReference>
<dbReference type="Gene3D" id="1.10.510.10">
    <property type="entry name" value="Transferase(Phosphotransferase) domain 1"/>
    <property type="match status" value="2"/>
</dbReference>
<dbReference type="InterPro" id="IPR001611">
    <property type="entry name" value="Leu-rich_rpt"/>
</dbReference>
<dbReference type="SMART" id="SM00369">
    <property type="entry name" value="LRR_TYP"/>
    <property type="match status" value="1"/>
</dbReference>
<proteinExistence type="predicted"/>
<dbReference type="PANTHER" id="PTHR44329">
    <property type="entry name" value="SERINE/THREONINE-PROTEIN KINASE TNNI3K-RELATED"/>
    <property type="match status" value="1"/>
</dbReference>
<keyword evidence="2" id="KW-0677">Repeat</keyword>
<keyword evidence="7" id="KW-1185">Reference proteome</keyword>
<dbReference type="PROSITE" id="PS50011">
    <property type="entry name" value="PROTEIN_KINASE_DOM"/>
    <property type="match status" value="1"/>
</dbReference>
<evidence type="ECO:0000256" key="4">
    <source>
        <dbReference type="SAM" id="SignalP"/>
    </source>
</evidence>
<dbReference type="InterPro" id="IPR000719">
    <property type="entry name" value="Prot_kinase_dom"/>
</dbReference>
<feature type="transmembrane region" description="Helical" evidence="3">
    <location>
        <begin position="349"/>
        <end position="368"/>
    </location>
</feature>
<dbReference type="SUPFAM" id="SSF52075">
    <property type="entry name" value="Outer arm dynein light chain 1"/>
    <property type="match status" value="1"/>
</dbReference>
<evidence type="ECO:0000256" key="3">
    <source>
        <dbReference type="SAM" id="Phobius"/>
    </source>
</evidence>
<protein>
    <submittedName>
        <fullName evidence="6">TKL protein kinase</fullName>
    </submittedName>
</protein>
<dbReference type="InterPro" id="IPR011009">
    <property type="entry name" value="Kinase-like_dom_sf"/>
</dbReference>
<dbReference type="SMART" id="SM00220">
    <property type="entry name" value="S_TKc"/>
    <property type="match status" value="1"/>
</dbReference>
<dbReference type="STRING" id="4795.A0A225WUH7"/>
<evidence type="ECO:0000313" key="7">
    <source>
        <dbReference type="Proteomes" id="UP000198211"/>
    </source>
</evidence>
<sequence length="742" mass="81613">MVMPSTGCAWFRHLGSLALVWTVIVKVIHADCASGPSILTTEGCTACEDFDICRGFNIASDCVGPHCKTDGNCTFECLPVNAASSSVVVLVEFGNYKSDAEIAGSYNDTKYPDETSEYPSVSNDQVDTLGTIDLSSKVTTFIVSGGTSVSKYPKGKVSRISLTSSFIYLQTEVTKVVLQNLDLGIQVSLLPDYLPMLDYNYLTAVSTENVIDSLTTLSLENNKIDTFEGVFPELEYLYLGNNRLTTIPTAVFSHLKLKSLNLAGNAFSSRYLTTAQVKFLKNLDTLGLSGSDFAVGVECDDTEQSTIHYVTICVIDKDSPIGDESDSSRSNVDDYSNTSSNTNATLTRLALGFVYGISAVVLLGIFFITSSRHKGARYPDVNDTTEYDDDNFSSPESELQHKKKIYSGLYESSGRFNGMTSQSSGFSMGISDSSYEDDDSIDIPVLEACSISTSKFAPSVTTMSVESKNMPIWNDYELLSLQLCVASIKDIEPLGSGGYATVWLVRYRNLQLLASKRLRPERQERKDIWAFVEEIKLVANFDHPNIVSFVGAAWTMESDLQMVMEYMDGGDVHMYLSDPSTPTGWTYQKFTIAISIVEALVYLHSFVPPLLHRDIKSKNVLLSSAFKIKLSDFGKSRFRSENNTMSGGIGTGRNTRGPNGKVLSDTTIMHHVATGKLHPKVRSTCAGALKNLVEQCLVRDPFKRPTAPEIVNELRLIQQEMATSLSKRAPWTTDFIGRGTKR</sequence>
<dbReference type="InterPro" id="IPR051681">
    <property type="entry name" value="Ser/Thr_Kinases-Pseudokinases"/>
</dbReference>
<dbReference type="GO" id="GO:0005524">
    <property type="term" value="F:ATP binding"/>
    <property type="evidence" value="ECO:0007669"/>
    <property type="project" value="InterPro"/>
</dbReference>
<dbReference type="GO" id="GO:0004674">
    <property type="term" value="F:protein serine/threonine kinase activity"/>
    <property type="evidence" value="ECO:0007669"/>
    <property type="project" value="TreeGrafter"/>
</dbReference>
<evidence type="ECO:0000256" key="1">
    <source>
        <dbReference type="ARBA" id="ARBA00022614"/>
    </source>
</evidence>
<dbReference type="InterPro" id="IPR008271">
    <property type="entry name" value="Ser/Thr_kinase_AS"/>
</dbReference>
<gene>
    <name evidence="6" type="ORF">PHMEG_0004832</name>
</gene>
<dbReference type="OrthoDB" id="164695at2759"/>